<dbReference type="Proteomes" id="UP000055136">
    <property type="component" value="Chromosome"/>
</dbReference>
<dbReference type="GO" id="GO:0003842">
    <property type="term" value="F:L-glutamate gamma-semialdehyde dehydrogenase activity"/>
    <property type="evidence" value="ECO:0007669"/>
    <property type="project" value="UniProtKB-UniRule"/>
</dbReference>
<dbReference type="GO" id="GO:0010133">
    <property type="term" value="P:L-proline catabolic process to L-glutamate"/>
    <property type="evidence" value="ECO:0007669"/>
    <property type="project" value="UniProtKB-UniRule"/>
</dbReference>
<comment type="pathway">
    <text evidence="1 5">Amino-acid degradation; L-proline degradation into L-glutamate; L-glutamate from L-proline: step 2/2.</text>
</comment>
<dbReference type="GO" id="GO:0004657">
    <property type="term" value="F:proline dehydrogenase activity"/>
    <property type="evidence" value="ECO:0007669"/>
    <property type="project" value="UniProtKB-UniRule"/>
</dbReference>
<evidence type="ECO:0000259" key="10">
    <source>
        <dbReference type="Pfam" id="PF18327"/>
    </source>
</evidence>
<keyword evidence="5" id="KW-0238">DNA-binding</keyword>
<dbReference type="AlphaFoldDB" id="A0A0S2TE33"/>
<comment type="catalytic activity">
    <reaction evidence="4 5">
        <text>L-glutamate 5-semialdehyde + NAD(+) + H2O = L-glutamate + NADH + 2 H(+)</text>
        <dbReference type="Rhea" id="RHEA:30235"/>
        <dbReference type="ChEBI" id="CHEBI:15377"/>
        <dbReference type="ChEBI" id="CHEBI:15378"/>
        <dbReference type="ChEBI" id="CHEBI:29985"/>
        <dbReference type="ChEBI" id="CHEBI:57540"/>
        <dbReference type="ChEBI" id="CHEBI:57945"/>
        <dbReference type="ChEBI" id="CHEBI:58066"/>
        <dbReference type="EC" id="1.2.1.88"/>
    </reaction>
</comment>
<dbReference type="UniPathway" id="UPA00261">
    <property type="reaction ID" value="UER00373"/>
</dbReference>
<keyword evidence="5" id="KW-0285">Flavoprotein</keyword>
<dbReference type="InterPro" id="IPR050485">
    <property type="entry name" value="Proline_metab_enzyme"/>
</dbReference>
<dbReference type="InterPro" id="IPR016163">
    <property type="entry name" value="Ald_DH_C"/>
</dbReference>
<dbReference type="PIRSF" id="PIRSF000197">
    <property type="entry name" value="Bifunct_PutA"/>
    <property type="match status" value="1"/>
</dbReference>
<evidence type="ECO:0000256" key="4">
    <source>
        <dbReference type="ARBA" id="ARBA00048142"/>
    </source>
</evidence>
<dbReference type="GO" id="GO:0009898">
    <property type="term" value="C:cytoplasmic side of plasma membrane"/>
    <property type="evidence" value="ECO:0007669"/>
    <property type="project" value="TreeGrafter"/>
</dbReference>
<evidence type="ECO:0000256" key="3">
    <source>
        <dbReference type="ARBA" id="ARBA00023027"/>
    </source>
</evidence>
<feature type="domain" description="Proline utilization A proline dehydrogenase N-terminal" evidence="10">
    <location>
        <begin position="11"/>
        <end position="58"/>
    </location>
</feature>
<comment type="similarity">
    <text evidence="5">In the C-terminal section; belongs to the aldehyde dehydrogenase family.</text>
</comment>
<sequence length="1051" mass="115190">MIHNTPPSTLSSSRAAINQAYLMDEDAHLNTLLAALHLDQDQQARIEDIARELVVELRRVKTSKGGISALLQEYDLSSQEGVMLMCLAEALLRVPDSETADRLIRDKLSQAEWDTHLGKSHSVFVNASTWGLLLTGHIVQLAPEMVHESSSFFSRLVSRSGEPVIRMAIKRAMKIIGQQFIMGTSIDQAIQRSQASDNRLFRYSFDMLGEAALTAADAQTYFDAYLNAIHTLGEHAAKSHDALFANPGISVKLSALHPRYEYTQRERVVKELPPRLLQLARAAKQANINLTVDAEEADRLELSLDIFEQVVLDESLTAWDGFGLALQAYQKRAVFVIDWLAELSHRSAHRIPIRLVKGAYWDTEIKRAQEQGLPDYPVFSRKCSTDTAYLACAQRILNCGSAFYPQFATHNAHTLASIVVMAGDRDYEFQRLHGMGEGLYRMAIEQQQLTRYCRVYAPVGSHEELLPYLVRRLLENGANTSFVNQIVDAHTPVEQIIANPIHETEVLQQKRHPRIPLPRDIYAPQRFNSGGINLSDPEALAELDQGLEDAMCKSWIAAPIVGGQTLAGKHRTVSSPANREHTIGEVHLADHEAVQQALSLAHAHATDWNHTAAEQRAEILDQVANMLERNRYELMALAIREGGRTLRDALSEVREAIDFCRYYAARARADFAQAIELPGVTGERNELRLSGRGAFVCISPWNFPVAIFTGQIAAALAAGNSVIAKPAGATSLTGAKIISFMHQAGVPTEVLHFLPGGGAEIGMALVRDPRTAGVAFTGSTDTARQINQALAQRDIIIPFIAETGGQNAMIVDSSALPEQVVADALESAFDSAGQRCSALRVLFVQEDVAPRILELLSGAMEELVIGDPALINTDVGPVINDKAKAGLQQHVERMRQEANLVKTVPLPAHCNNGSFFAPHAFEIDTLDQLSHEVFGPVLHIIRYPANQLHNVVEAINNTRYGLTLGIHSRIDATAQYIARHARCGNTYVNRNMIGAVVGTQPFGGEGLSGTGPKAGGPHYLHRFASERVLTINTTAVGGNASLLSIGEDDES</sequence>
<dbReference type="InterPro" id="IPR002872">
    <property type="entry name" value="Proline_DH_dom"/>
</dbReference>
<dbReference type="CDD" id="cd07125">
    <property type="entry name" value="ALDH_PutA-P5CDH"/>
    <property type="match status" value="1"/>
</dbReference>
<keyword evidence="2 5" id="KW-0560">Oxidoreductase</keyword>
<dbReference type="Pfam" id="PF00171">
    <property type="entry name" value="Aldedh"/>
    <property type="match status" value="1"/>
</dbReference>
<evidence type="ECO:0000259" key="9">
    <source>
        <dbReference type="Pfam" id="PF14850"/>
    </source>
</evidence>
<dbReference type="Pfam" id="PF01619">
    <property type="entry name" value="Pro_dh"/>
    <property type="match status" value="1"/>
</dbReference>
<dbReference type="Pfam" id="PF18327">
    <property type="entry name" value="PRODH"/>
    <property type="match status" value="1"/>
</dbReference>
<dbReference type="GO" id="GO:0003700">
    <property type="term" value="F:DNA-binding transcription factor activity"/>
    <property type="evidence" value="ECO:0007669"/>
    <property type="project" value="InterPro"/>
</dbReference>
<dbReference type="InterPro" id="IPR041349">
    <property type="entry name" value="PRODH"/>
</dbReference>
<proteinExistence type="inferred from homology"/>
<feature type="active site" evidence="6">
    <location>
        <position position="802"/>
    </location>
</feature>
<dbReference type="InterPro" id="IPR024082">
    <property type="entry name" value="PRODH_PutA_dom_II"/>
</dbReference>
<evidence type="ECO:0000259" key="8">
    <source>
        <dbReference type="Pfam" id="PF01619"/>
    </source>
</evidence>
<dbReference type="NCBIfam" id="TIGR01238">
    <property type="entry name" value="D1pyr5carbox3"/>
    <property type="match status" value="1"/>
</dbReference>
<comment type="pathway">
    <text evidence="5">Amino-acid degradation; L-proline degradation into L-glutamate; L-glutamate from L-proline: step 1/2.</text>
</comment>
<comment type="similarity">
    <text evidence="5">In the N-terminal section; belongs to the proline dehydrogenase family.</text>
</comment>
<comment type="catalytic activity">
    <reaction evidence="5">
        <text>L-proline + a quinone = (S)-1-pyrroline-5-carboxylate + a quinol + H(+)</text>
        <dbReference type="Rhea" id="RHEA:23784"/>
        <dbReference type="ChEBI" id="CHEBI:15378"/>
        <dbReference type="ChEBI" id="CHEBI:17388"/>
        <dbReference type="ChEBI" id="CHEBI:24646"/>
        <dbReference type="ChEBI" id="CHEBI:60039"/>
        <dbReference type="ChEBI" id="CHEBI:132124"/>
        <dbReference type="EC" id="1.5.5.2"/>
    </reaction>
</comment>
<dbReference type="SUPFAM" id="SSF81935">
    <property type="entry name" value="N-terminal domain of bifunctional PutA protein"/>
    <property type="match status" value="1"/>
</dbReference>
<dbReference type="InterPro" id="IPR005933">
    <property type="entry name" value="PutA_C"/>
</dbReference>
<evidence type="ECO:0000313" key="11">
    <source>
        <dbReference type="EMBL" id="ALP53431.1"/>
    </source>
</evidence>
<dbReference type="Gene3D" id="1.20.5.460">
    <property type="entry name" value="Single helix bin"/>
    <property type="match status" value="1"/>
</dbReference>
<feature type="active site" evidence="6">
    <location>
        <position position="836"/>
    </location>
</feature>
<dbReference type="EMBL" id="CP013099">
    <property type="protein sequence ID" value="ALP53431.1"/>
    <property type="molecule type" value="Genomic_DNA"/>
</dbReference>
<keyword evidence="5" id="KW-0274">FAD</keyword>
<evidence type="ECO:0000259" key="7">
    <source>
        <dbReference type="Pfam" id="PF00171"/>
    </source>
</evidence>
<dbReference type="Gene3D" id="3.40.605.10">
    <property type="entry name" value="Aldehyde Dehydrogenase, Chain A, domain 1"/>
    <property type="match status" value="1"/>
</dbReference>
<keyword evidence="5" id="KW-0804">Transcription</keyword>
<dbReference type="PANTHER" id="PTHR42862:SF1">
    <property type="entry name" value="DELTA-1-PYRROLINE-5-CARBOXYLATE DEHYDROGENASE 2, ISOFORM A-RELATED"/>
    <property type="match status" value="1"/>
</dbReference>
<dbReference type="PROSITE" id="PS00070">
    <property type="entry name" value="ALDEHYDE_DEHYDR_CYS"/>
    <property type="match status" value="1"/>
</dbReference>
<evidence type="ECO:0000256" key="1">
    <source>
        <dbReference type="ARBA" id="ARBA00004786"/>
    </source>
</evidence>
<dbReference type="SUPFAM" id="SSF53720">
    <property type="entry name" value="ALDH-like"/>
    <property type="match status" value="1"/>
</dbReference>
<keyword evidence="5" id="KW-0805">Transcription regulation</keyword>
<gene>
    <name evidence="11" type="ORF">Tel_09875</name>
</gene>
<dbReference type="EC" id="1.5.5.2" evidence="5"/>
<dbReference type="PANTHER" id="PTHR42862">
    <property type="entry name" value="DELTA-1-PYRROLINE-5-CARBOXYLATE DEHYDROGENASE 1, ISOFORM A-RELATED"/>
    <property type="match status" value="1"/>
</dbReference>
<comment type="function">
    <text evidence="5">Oxidizes proline to glutamate for use as a carbon and nitrogen source.</text>
</comment>
<keyword evidence="5" id="KW-0642">Proline metabolism</keyword>
<evidence type="ECO:0000256" key="2">
    <source>
        <dbReference type="ARBA" id="ARBA00023002"/>
    </source>
</evidence>
<dbReference type="InterPro" id="IPR016160">
    <property type="entry name" value="Ald_DH_CS_CYS"/>
</dbReference>
<name>A0A0S2TE33_9GAMM</name>
<dbReference type="InterPro" id="IPR016161">
    <property type="entry name" value="Ald_DH/histidinol_DH"/>
</dbReference>
<comment type="cofactor">
    <cofactor evidence="5">
        <name>FAD</name>
        <dbReference type="ChEBI" id="CHEBI:57692"/>
    </cofactor>
</comment>
<dbReference type="SUPFAM" id="SSF51730">
    <property type="entry name" value="FAD-linked oxidoreductase"/>
    <property type="match status" value="1"/>
</dbReference>
<dbReference type="InterPro" id="IPR029041">
    <property type="entry name" value="FAD-linked_oxidoreductase-like"/>
</dbReference>
<evidence type="ECO:0000313" key="12">
    <source>
        <dbReference type="Proteomes" id="UP000055136"/>
    </source>
</evidence>
<keyword evidence="12" id="KW-1185">Reference proteome</keyword>
<reference evidence="11" key="1">
    <citation type="submission" date="2015-10" db="EMBL/GenBank/DDBJ databases">
        <title>Description of Candidatus Tenderia electrophaga gen. nov, sp. nov., an Uncultivated Electroautotroph from a Biocathode Enrichment.</title>
        <authorList>
            <person name="Eddie B.J."/>
            <person name="Malanoski A.P."/>
            <person name="Wang Z."/>
            <person name="Hall R.J."/>
            <person name="Oh S.D."/>
            <person name="Heiner C."/>
            <person name="Lin B."/>
            <person name="Strycharz-Glaven S.M."/>
        </authorList>
    </citation>
    <scope>NUCLEOTIDE SEQUENCE [LARGE SCALE GENOMIC DNA]</scope>
    <source>
        <strain evidence="11">NRL1</strain>
    </source>
</reference>
<dbReference type="FunFam" id="3.40.309.10:FF:000005">
    <property type="entry name" value="1-pyrroline-5-carboxylate dehydrogenase 1"/>
    <property type="match status" value="1"/>
</dbReference>
<dbReference type="InterPro" id="IPR024089">
    <property type="entry name" value="PRODH_PutA_dom_I/II"/>
</dbReference>
<accession>A0A0S2TE33</accession>
<dbReference type="Gene3D" id="1.20.5.550">
    <property type="entry name" value="Single Helix bin"/>
    <property type="match status" value="1"/>
</dbReference>
<dbReference type="Pfam" id="PF14850">
    <property type="entry name" value="Pro_dh-DNA_bdg"/>
    <property type="match status" value="1"/>
</dbReference>
<keyword evidence="5" id="KW-0678">Repressor</keyword>
<evidence type="ECO:0000256" key="6">
    <source>
        <dbReference type="PIRSR" id="PIRSR000197-1"/>
    </source>
</evidence>
<keyword evidence="3 5" id="KW-0520">NAD</keyword>
<dbReference type="InterPro" id="IPR024090">
    <property type="entry name" value="PRODH_PutA_dom_I"/>
</dbReference>
<dbReference type="Gene3D" id="3.40.309.10">
    <property type="entry name" value="Aldehyde Dehydrogenase, Chain A, domain 2"/>
    <property type="match status" value="1"/>
</dbReference>
<dbReference type="InterPro" id="IPR016162">
    <property type="entry name" value="Ald_DH_N"/>
</dbReference>
<dbReference type="STRING" id="1748243.Tel_09875"/>
<feature type="domain" description="Proline dehydrogenase PutA" evidence="9">
    <location>
        <begin position="67"/>
        <end position="180"/>
    </location>
</feature>
<feature type="domain" description="Aldehyde dehydrogenase" evidence="7">
    <location>
        <begin position="571"/>
        <end position="1025"/>
    </location>
</feature>
<dbReference type="InterPro" id="IPR015590">
    <property type="entry name" value="Aldehyde_DH_dom"/>
</dbReference>
<dbReference type="GO" id="GO:0003677">
    <property type="term" value="F:DNA binding"/>
    <property type="evidence" value="ECO:0007669"/>
    <property type="project" value="UniProtKB-KW"/>
</dbReference>
<protein>
    <recommendedName>
        <fullName evidence="5">Bifunctional protein PutA</fullName>
    </recommendedName>
    <domain>
        <recommendedName>
            <fullName evidence="5">Proline dehydrogenase</fullName>
            <ecNumber evidence="5">1.5.5.2</ecNumber>
        </recommendedName>
        <alternativeName>
            <fullName evidence="5">Proline oxidase</fullName>
        </alternativeName>
    </domain>
    <domain>
        <recommendedName>
            <fullName evidence="5">Delta-1-pyrroline-5-carboxylate dehydrogenase</fullName>
            <shortName evidence="5">P5C dehydrogenase</shortName>
            <ecNumber evidence="5">1.2.1.88</ecNumber>
        </recommendedName>
        <alternativeName>
            <fullName evidence="5">L-glutamate gamma-semialdehyde dehydrogenase</fullName>
        </alternativeName>
    </domain>
</protein>
<dbReference type="InterPro" id="IPR025703">
    <property type="entry name" value="Bifunct_PutA"/>
</dbReference>
<evidence type="ECO:0000256" key="5">
    <source>
        <dbReference type="PIRNR" id="PIRNR000197"/>
    </source>
</evidence>
<dbReference type="Gene3D" id="3.20.20.220">
    <property type="match status" value="1"/>
</dbReference>
<feature type="domain" description="Proline dehydrogenase" evidence="8">
    <location>
        <begin position="190"/>
        <end position="485"/>
    </location>
</feature>
<dbReference type="KEGG" id="tee:Tel_09875"/>
<organism evidence="11 12">
    <name type="scientific">Candidatus Tenderia electrophaga</name>
    <dbReference type="NCBI Taxonomy" id="1748243"/>
    <lineage>
        <taxon>Bacteria</taxon>
        <taxon>Pseudomonadati</taxon>
        <taxon>Pseudomonadota</taxon>
        <taxon>Gammaproteobacteria</taxon>
        <taxon>Candidatus Tenderiales</taxon>
        <taxon>Candidatus Tenderiaceae</taxon>
        <taxon>Candidatus Tenderia</taxon>
    </lineage>
</organism>
<dbReference type="NCBIfam" id="NF008869">
    <property type="entry name" value="PRK11904.1"/>
    <property type="match status" value="1"/>
</dbReference>
<dbReference type="EC" id="1.2.1.88" evidence="5"/>